<dbReference type="AlphaFoldDB" id="A0AA37UPH6"/>
<dbReference type="Proteomes" id="UP001157161">
    <property type="component" value="Unassembled WGS sequence"/>
</dbReference>
<organism evidence="2 3">
    <name type="scientific">Litorihabitans aurantiacus</name>
    <dbReference type="NCBI Taxonomy" id="1930061"/>
    <lineage>
        <taxon>Bacteria</taxon>
        <taxon>Bacillati</taxon>
        <taxon>Actinomycetota</taxon>
        <taxon>Actinomycetes</taxon>
        <taxon>Micrococcales</taxon>
        <taxon>Beutenbergiaceae</taxon>
        <taxon>Litorihabitans</taxon>
    </lineage>
</organism>
<evidence type="ECO:0000313" key="3">
    <source>
        <dbReference type="Proteomes" id="UP001157161"/>
    </source>
</evidence>
<evidence type="ECO:0000256" key="1">
    <source>
        <dbReference type="SAM" id="MobiDB-lite"/>
    </source>
</evidence>
<sequence length="58" mass="6614">MVPTHPGPTRPGTNESGRREASYCCSRHIDPVLPTDPEELRDDDDPDRLERHHLRPGE</sequence>
<evidence type="ECO:0000313" key="2">
    <source>
        <dbReference type="EMBL" id="GMA31264.1"/>
    </source>
</evidence>
<protein>
    <submittedName>
        <fullName evidence="2">Uncharacterized protein</fullName>
    </submittedName>
</protein>
<feature type="compositionally biased region" description="Acidic residues" evidence="1">
    <location>
        <begin position="36"/>
        <end position="47"/>
    </location>
</feature>
<reference evidence="2" key="1">
    <citation type="journal article" date="2014" name="Int. J. Syst. Evol. Microbiol.">
        <title>Complete genome sequence of Corynebacterium casei LMG S-19264T (=DSM 44701T), isolated from a smear-ripened cheese.</title>
        <authorList>
            <consortium name="US DOE Joint Genome Institute (JGI-PGF)"/>
            <person name="Walter F."/>
            <person name="Albersmeier A."/>
            <person name="Kalinowski J."/>
            <person name="Ruckert C."/>
        </authorList>
    </citation>
    <scope>NUCLEOTIDE SEQUENCE</scope>
    <source>
        <strain evidence="2">NBRC 112290</strain>
    </source>
</reference>
<feature type="region of interest" description="Disordered" evidence="1">
    <location>
        <begin position="1"/>
        <end position="58"/>
    </location>
</feature>
<accession>A0AA37UPH6</accession>
<gene>
    <name evidence="2" type="ORF">GCM10025875_12560</name>
</gene>
<reference evidence="2" key="2">
    <citation type="submission" date="2023-02" db="EMBL/GenBank/DDBJ databases">
        <authorList>
            <person name="Sun Q."/>
            <person name="Mori K."/>
        </authorList>
    </citation>
    <scope>NUCLEOTIDE SEQUENCE</scope>
    <source>
        <strain evidence="2">NBRC 112290</strain>
    </source>
</reference>
<proteinExistence type="predicted"/>
<keyword evidence="3" id="KW-1185">Reference proteome</keyword>
<comment type="caution">
    <text evidence="2">The sequence shown here is derived from an EMBL/GenBank/DDBJ whole genome shotgun (WGS) entry which is preliminary data.</text>
</comment>
<dbReference type="EMBL" id="BSUM01000001">
    <property type="protein sequence ID" value="GMA31264.1"/>
    <property type="molecule type" value="Genomic_DNA"/>
</dbReference>
<name>A0AA37UPH6_9MICO</name>